<name>A0A024TU26_9STRA</name>
<protein>
    <recommendedName>
        <fullName evidence="3">RxLR effector protein</fullName>
    </recommendedName>
</protein>
<organism evidence="2">
    <name type="scientific">Aphanomyces invadans</name>
    <dbReference type="NCBI Taxonomy" id="157072"/>
    <lineage>
        <taxon>Eukaryota</taxon>
        <taxon>Sar</taxon>
        <taxon>Stramenopiles</taxon>
        <taxon>Oomycota</taxon>
        <taxon>Saprolegniomycetes</taxon>
        <taxon>Saprolegniales</taxon>
        <taxon>Verrucalvaceae</taxon>
        <taxon>Aphanomyces</taxon>
    </lineage>
</organism>
<evidence type="ECO:0000256" key="1">
    <source>
        <dbReference type="SAM" id="SignalP"/>
    </source>
</evidence>
<feature type="chain" id="PRO_5001534637" description="RxLR effector protein" evidence="1">
    <location>
        <begin position="24"/>
        <end position="124"/>
    </location>
</feature>
<proteinExistence type="predicted"/>
<sequence length="124" mass="13524">MAIVVRILLSLALLAVWMDPTAADGSQVDSVSEPFHGEISRGVERRDEAAALEVTKPPRTRRLTKKKALKTAEEPQFIHSPICPNCRLKGRPSGHPMVHSPGDPKLAYWGLEFLAAAKAAVMTD</sequence>
<evidence type="ECO:0008006" key="3">
    <source>
        <dbReference type="Google" id="ProtNLM"/>
    </source>
</evidence>
<evidence type="ECO:0000313" key="2">
    <source>
        <dbReference type="EMBL" id="ETV97675.1"/>
    </source>
</evidence>
<dbReference type="RefSeq" id="XP_008873884.1">
    <property type="nucleotide sequence ID" value="XM_008875662.1"/>
</dbReference>
<dbReference type="GeneID" id="20086612"/>
<reference evidence="2" key="1">
    <citation type="submission" date="2013-12" db="EMBL/GenBank/DDBJ databases">
        <title>The Genome Sequence of Aphanomyces invadans NJM9701.</title>
        <authorList>
            <consortium name="The Broad Institute Genomics Platform"/>
            <person name="Russ C."/>
            <person name="Tyler B."/>
            <person name="van West P."/>
            <person name="Dieguez-Uribeondo J."/>
            <person name="Young S.K."/>
            <person name="Zeng Q."/>
            <person name="Gargeya S."/>
            <person name="Fitzgerald M."/>
            <person name="Abouelleil A."/>
            <person name="Alvarado L."/>
            <person name="Chapman S.B."/>
            <person name="Gainer-Dewar J."/>
            <person name="Goldberg J."/>
            <person name="Griggs A."/>
            <person name="Gujja S."/>
            <person name="Hansen M."/>
            <person name="Howarth C."/>
            <person name="Imamovic A."/>
            <person name="Ireland A."/>
            <person name="Larimer J."/>
            <person name="McCowan C."/>
            <person name="Murphy C."/>
            <person name="Pearson M."/>
            <person name="Poon T.W."/>
            <person name="Priest M."/>
            <person name="Roberts A."/>
            <person name="Saif S."/>
            <person name="Shea T."/>
            <person name="Sykes S."/>
            <person name="Wortman J."/>
            <person name="Nusbaum C."/>
            <person name="Birren B."/>
        </authorList>
    </citation>
    <scope>NUCLEOTIDE SEQUENCE [LARGE SCALE GENOMIC DNA]</scope>
    <source>
        <strain evidence="2">NJM9701</strain>
    </source>
</reference>
<feature type="signal peptide" evidence="1">
    <location>
        <begin position="1"/>
        <end position="23"/>
    </location>
</feature>
<gene>
    <name evidence="2" type="ORF">H310_09562</name>
</gene>
<dbReference type="AlphaFoldDB" id="A0A024TU26"/>
<dbReference type="EMBL" id="KI913972">
    <property type="protein sequence ID" value="ETV97675.1"/>
    <property type="molecule type" value="Genomic_DNA"/>
</dbReference>
<accession>A0A024TU26</accession>
<keyword evidence="1" id="KW-0732">Signal</keyword>
<dbReference type="VEuPathDB" id="FungiDB:H310_09562"/>